<dbReference type="InterPro" id="IPR047951">
    <property type="entry name" value="Transpos_ISL3"/>
</dbReference>
<dbReference type="PANTHER" id="PTHR33498:SF1">
    <property type="entry name" value="TRANSPOSASE FOR INSERTION SEQUENCE ELEMENT IS1557"/>
    <property type="match status" value="1"/>
</dbReference>
<protein>
    <recommendedName>
        <fullName evidence="2">Transposase IS204/IS1001/IS1096/IS1165 DDE domain-containing protein</fullName>
    </recommendedName>
</protein>
<keyword evidence="4" id="KW-1185">Reference proteome</keyword>
<accession>A0A2I0SMZ7</accession>
<feature type="compositionally biased region" description="Low complexity" evidence="1">
    <location>
        <begin position="206"/>
        <end position="230"/>
    </location>
</feature>
<reference evidence="3 4" key="1">
    <citation type="submission" date="2017-12" db="EMBL/GenBank/DDBJ databases">
        <title>Streptomyces populusis sp. nov., a novel endophytic actinobacterium isolated from stems of Populus adenopoda Maxim.</title>
        <authorList>
            <person name="Wang Z."/>
        </authorList>
    </citation>
    <scope>NUCLEOTIDE SEQUENCE [LARGE SCALE GENOMIC DNA]</scope>
    <source>
        <strain evidence="3 4">A249</strain>
    </source>
</reference>
<dbReference type="OrthoDB" id="3238779at2"/>
<dbReference type="Pfam" id="PF01610">
    <property type="entry name" value="DDE_Tnp_ISL3"/>
    <property type="match status" value="1"/>
</dbReference>
<organism evidence="3 4">
    <name type="scientific">Streptomyces populi</name>
    <dbReference type="NCBI Taxonomy" id="2058924"/>
    <lineage>
        <taxon>Bacteria</taxon>
        <taxon>Bacillati</taxon>
        <taxon>Actinomycetota</taxon>
        <taxon>Actinomycetes</taxon>
        <taxon>Kitasatosporales</taxon>
        <taxon>Streptomycetaceae</taxon>
        <taxon>Streptomyces</taxon>
    </lineage>
</organism>
<feature type="region of interest" description="Disordered" evidence="1">
    <location>
        <begin position="189"/>
        <end position="230"/>
    </location>
</feature>
<name>A0A2I0SMZ7_9ACTN</name>
<feature type="compositionally biased region" description="Polar residues" evidence="1">
    <location>
        <begin position="196"/>
        <end position="205"/>
    </location>
</feature>
<proteinExistence type="predicted"/>
<feature type="domain" description="Transposase IS204/IS1001/IS1096/IS1165 DDE" evidence="2">
    <location>
        <begin position="65"/>
        <end position="168"/>
    </location>
</feature>
<evidence type="ECO:0000256" key="1">
    <source>
        <dbReference type="SAM" id="MobiDB-lite"/>
    </source>
</evidence>
<evidence type="ECO:0000313" key="4">
    <source>
        <dbReference type="Proteomes" id="UP000236178"/>
    </source>
</evidence>
<dbReference type="Proteomes" id="UP000236178">
    <property type="component" value="Unassembled WGS sequence"/>
</dbReference>
<gene>
    <name evidence="3" type="ORF">CW362_19900</name>
</gene>
<dbReference type="EMBL" id="PJOS01000036">
    <property type="protein sequence ID" value="PKT71312.1"/>
    <property type="molecule type" value="Genomic_DNA"/>
</dbReference>
<dbReference type="AlphaFoldDB" id="A0A2I0SMZ7"/>
<dbReference type="PANTHER" id="PTHR33498">
    <property type="entry name" value="TRANSPOSASE FOR INSERTION SEQUENCE ELEMENT IS1557"/>
    <property type="match status" value="1"/>
</dbReference>
<comment type="caution">
    <text evidence="3">The sequence shown here is derived from an EMBL/GenBank/DDBJ whole genome shotgun (WGS) entry which is preliminary data.</text>
</comment>
<sequence>MQRAVTAVHRVGFVRQVGWLRSIAIELGGRPAARLCRRLRLAAGRTRLLGLLTAPAVPDCAPRVLGVDEFVFRKGCTYGTVLVDVEAGQVVDVLPDRTSETFAAWLTEHPGAEIICRDRATACTKAVGEAAPGALEVADRWHLLQNLSAAVEETCHQHRDCLRKRAEEETAAEADGAPGAAPMLLAPADARLSPKARTSASSQSGSPARTSPGSATSPAPSPTWSATSADTSCWSGSALVANRTHPSP</sequence>
<evidence type="ECO:0000259" key="2">
    <source>
        <dbReference type="Pfam" id="PF01610"/>
    </source>
</evidence>
<evidence type="ECO:0000313" key="3">
    <source>
        <dbReference type="EMBL" id="PKT71312.1"/>
    </source>
</evidence>
<dbReference type="RefSeq" id="WP_103550852.1">
    <property type="nucleotide sequence ID" value="NZ_JBHJSK010000008.1"/>
</dbReference>
<dbReference type="InterPro" id="IPR002560">
    <property type="entry name" value="Transposase_DDE"/>
</dbReference>